<accession>A0ABR4KLT7</accession>
<comment type="caution">
    <text evidence="1">The sequence shown here is derived from an EMBL/GenBank/DDBJ whole genome shotgun (WGS) entry which is preliminary data.</text>
</comment>
<dbReference type="EMBL" id="JBFXLU010000021">
    <property type="protein sequence ID" value="KAL2853241.1"/>
    <property type="molecule type" value="Genomic_DNA"/>
</dbReference>
<organism evidence="1 2">
    <name type="scientific">Aspergillus pseudoustus</name>
    <dbReference type="NCBI Taxonomy" id="1810923"/>
    <lineage>
        <taxon>Eukaryota</taxon>
        <taxon>Fungi</taxon>
        <taxon>Dikarya</taxon>
        <taxon>Ascomycota</taxon>
        <taxon>Pezizomycotina</taxon>
        <taxon>Eurotiomycetes</taxon>
        <taxon>Eurotiomycetidae</taxon>
        <taxon>Eurotiales</taxon>
        <taxon>Aspergillaceae</taxon>
        <taxon>Aspergillus</taxon>
        <taxon>Aspergillus subgen. Nidulantes</taxon>
    </lineage>
</organism>
<gene>
    <name evidence="1" type="ORF">BJY01DRAFT_78217</name>
</gene>
<proteinExistence type="predicted"/>
<keyword evidence="2" id="KW-1185">Reference proteome</keyword>
<sequence>MLPTSSSPTISSKPHSLCPLLALLKPLCLLSPLQDGCRCGQKQYLSFFLRKSETTACEVYIHSSQCAMTKYDLQTLLAVKPNAHIELDRFSDQAFTSKSCSFPGSQKLF</sequence>
<dbReference type="Proteomes" id="UP001610446">
    <property type="component" value="Unassembled WGS sequence"/>
</dbReference>
<protein>
    <submittedName>
        <fullName evidence="1">Uncharacterized protein</fullName>
    </submittedName>
</protein>
<name>A0ABR4KLT7_9EURO</name>
<reference evidence="1 2" key="1">
    <citation type="submission" date="2024-07" db="EMBL/GenBank/DDBJ databases">
        <title>Section-level genome sequencing and comparative genomics of Aspergillus sections Usti and Cavernicolus.</title>
        <authorList>
            <consortium name="Lawrence Berkeley National Laboratory"/>
            <person name="Nybo J.L."/>
            <person name="Vesth T.C."/>
            <person name="Theobald S."/>
            <person name="Frisvad J.C."/>
            <person name="Larsen T.O."/>
            <person name="Kjaerboelling I."/>
            <person name="Rothschild-Mancinelli K."/>
            <person name="Lyhne E.K."/>
            <person name="Kogle M.E."/>
            <person name="Barry K."/>
            <person name="Clum A."/>
            <person name="Na H."/>
            <person name="Ledsgaard L."/>
            <person name="Lin J."/>
            <person name="Lipzen A."/>
            <person name="Kuo A."/>
            <person name="Riley R."/>
            <person name="Mondo S."/>
            <person name="Labutti K."/>
            <person name="Haridas S."/>
            <person name="Pangalinan J."/>
            <person name="Salamov A.A."/>
            <person name="Simmons B.A."/>
            <person name="Magnuson J.K."/>
            <person name="Chen J."/>
            <person name="Drula E."/>
            <person name="Henrissat B."/>
            <person name="Wiebenga A."/>
            <person name="Lubbers R.J."/>
            <person name="Gomes A.C."/>
            <person name="Makela M.R."/>
            <person name="Stajich J."/>
            <person name="Grigoriev I.V."/>
            <person name="Mortensen U.H."/>
            <person name="De Vries R.P."/>
            <person name="Baker S.E."/>
            <person name="Andersen M.R."/>
        </authorList>
    </citation>
    <scope>NUCLEOTIDE SEQUENCE [LARGE SCALE GENOMIC DNA]</scope>
    <source>
        <strain evidence="1 2">CBS 123904</strain>
    </source>
</reference>
<evidence type="ECO:0000313" key="1">
    <source>
        <dbReference type="EMBL" id="KAL2853241.1"/>
    </source>
</evidence>
<evidence type="ECO:0000313" key="2">
    <source>
        <dbReference type="Proteomes" id="UP001610446"/>
    </source>
</evidence>